<feature type="signal peptide" evidence="4">
    <location>
        <begin position="1"/>
        <end position="31"/>
    </location>
</feature>
<comment type="caution">
    <text evidence="6">The sequence shown here is derived from an EMBL/GenBank/DDBJ whole genome shotgun (WGS) entry which is preliminary data.</text>
</comment>
<feature type="domain" description="Glycoside hydrolase family 5" evidence="5">
    <location>
        <begin position="84"/>
        <end position="363"/>
    </location>
</feature>
<keyword evidence="4" id="KW-0732">Signal</keyword>
<dbReference type="InterPro" id="IPR006311">
    <property type="entry name" value="TAT_signal"/>
</dbReference>
<keyword evidence="1 3" id="KW-0378">Hydrolase</keyword>
<gene>
    <name evidence="6" type="ORF">GGR04_001732</name>
</gene>
<dbReference type="EMBL" id="JACIEK010000003">
    <property type="protein sequence ID" value="MBB3997894.1"/>
    <property type="molecule type" value="Genomic_DNA"/>
</dbReference>
<feature type="chain" id="PRO_5030692042" evidence="4">
    <location>
        <begin position="32"/>
        <end position="395"/>
    </location>
</feature>
<reference evidence="6 7" key="1">
    <citation type="submission" date="2020-08" db="EMBL/GenBank/DDBJ databases">
        <title>Genomic Encyclopedia of Type Strains, Phase IV (KMG-IV): sequencing the most valuable type-strain genomes for metagenomic binning, comparative biology and taxonomic classification.</title>
        <authorList>
            <person name="Goeker M."/>
        </authorList>
    </citation>
    <scope>NUCLEOTIDE SEQUENCE [LARGE SCALE GENOMIC DNA]</scope>
    <source>
        <strain evidence="6 7">DSM 102238</strain>
    </source>
</reference>
<dbReference type="InterPro" id="IPR001547">
    <property type="entry name" value="Glyco_hydro_5"/>
</dbReference>
<evidence type="ECO:0000313" key="7">
    <source>
        <dbReference type="Proteomes" id="UP000542776"/>
    </source>
</evidence>
<dbReference type="PANTHER" id="PTHR34142">
    <property type="entry name" value="ENDO-BETA-1,4-GLUCANASE A"/>
    <property type="match status" value="1"/>
</dbReference>
<evidence type="ECO:0000256" key="4">
    <source>
        <dbReference type="SAM" id="SignalP"/>
    </source>
</evidence>
<keyword evidence="2 3" id="KW-0326">Glycosidase</keyword>
<dbReference type="AlphaFoldDB" id="A0A7W6H4R6"/>
<dbReference type="GO" id="GO:0009251">
    <property type="term" value="P:glucan catabolic process"/>
    <property type="evidence" value="ECO:0007669"/>
    <property type="project" value="TreeGrafter"/>
</dbReference>
<proteinExistence type="inferred from homology"/>
<evidence type="ECO:0000313" key="6">
    <source>
        <dbReference type="EMBL" id="MBB3997894.1"/>
    </source>
</evidence>
<dbReference type="GO" id="GO:0008810">
    <property type="term" value="F:cellulase activity"/>
    <property type="evidence" value="ECO:0007669"/>
    <property type="project" value="UniProtKB-EC"/>
</dbReference>
<organism evidence="6 7">
    <name type="scientific">Aureimonas pseudogalii</name>
    <dbReference type="NCBI Taxonomy" id="1744844"/>
    <lineage>
        <taxon>Bacteria</taxon>
        <taxon>Pseudomonadati</taxon>
        <taxon>Pseudomonadota</taxon>
        <taxon>Alphaproteobacteria</taxon>
        <taxon>Hyphomicrobiales</taxon>
        <taxon>Aurantimonadaceae</taxon>
        <taxon>Aureimonas</taxon>
    </lineage>
</organism>
<dbReference type="PANTHER" id="PTHR34142:SF1">
    <property type="entry name" value="GLYCOSIDE HYDROLASE FAMILY 5 DOMAIN-CONTAINING PROTEIN"/>
    <property type="match status" value="1"/>
</dbReference>
<protein>
    <submittedName>
        <fullName evidence="6">Endoglucanase</fullName>
        <ecNumber evidence="6">3.2.1.4</ecNumber>
    </submittedName>
</protein>
<dbReference type="SUPFAM" id="SSF51445">
    <property type="entry name" value="(Trans)glycosidases"/>
    <property type="match status" value="1"/>
</dbReference>
<accession>A0A7W6H4R6</accession>
<dbReference type="Proteomes" id="UP000542776">
    <property type="component" value="Unassembled WGS sequence"/>
</dbReference>
<dbReference type="RefSeq" id="WP_183199443.1">
    <property type="nucleotide sequence ID" value="NZ_JACIEK010000003.1"/>
</dbReference>
<evidence type="ECO:0000259" key="5">
    <source>
        <dbReference type="Pfam" id="PF00150"/>
    </source>
</evidence>
<evidence type="ECO:0000256" key="2">
    <source>
        <dbReference type="ARBA" id="ARBA00023295"/>
    </source>
</evidence>
<comment type="similarity">
    <text evidence="3">Belongs to the glycosyl hydrolase 5 (cellulase A) family.</text>
</comment>
<keyword evidence="7" id="KW-1185">Reference proteome</keyword>
<dbReference type="Gene3D" id="3.20.20.80">
    <property type="entry name" value="Glycosidases"/>
    <property type="match status" value="1"/>
</dbReference>
<dbReference type="EC" id="3.2.1.4" evidence="6"/>
<dbReference type="Pfam" id="PF00150">
    <property type="entry name" value="Cellulase"/>
    <property type="match status" value="1"/>
</dbReference>
<evidence type="ECO:0000256" key="1">
    <source>
        <dbReference type="ARBA" id="ARBA00022801"/>
    </source>
</evidence>
<evidence type="ECO:0000256" key="3">
    <source>
        <dbReference type="RuleBase" id="RU361153"/>
    </source>
</evidence>
<dbReference type="InterPro" id="IPR017853">
    <property type="entry name" value="GH"/>
</dbReference>
<sequence length="395" mass="43633">MTDATRREFVLGLLASTVAAGPLALTGPAFAQAPMATSGRPLTWDEALAGHRYGVALAGLEFGEKVFPGRLNAEIVPPQPDRYAYYASKGLKTIRLPYLWERFQPELFGDIDGRVDLLSTDRHRGVVLFKDLVREQLDLAEQHGIKVLLDPHNYGARALRRDGRWLVTGGTGRGGRFAIGSPDVPVEAFADFVGKLAAEFADHPALMGFDIMNEPTAMPEGPDSWFAAAQAAIDSIRDVSPDVLIFVEGYHYANPFNWQKLNPRLHELKDPSDKLVFSAHLYFDGDHSGRYQQAEARAPLAAGTGRRAVDDIEPFFRWLDEHGLRGHIGEFGTPDTPEWADAVENFVDACRQREIVVHAWADWPGVSNYVLQLNPQGGPDKRIVTLLSEAARALN</sequence>
<name>A0A7W6H4R6_9HYPH</name>
<dbReference type="PROSITE" id="PS51318">
    <property type="entry name" value="TAT"/>
    <property type="match status" value="1"/>
</dbReference>